<organism evidence="8 9">
    <name type="scientific">Sphingobacterium zhuxiongii</name>
    <dbReference type="NCBI Taxonomy" id="2662364"/>
    <lineage>
        <taxon>Bacteria</taxon>
        <taxon>Pseudomonadati</taxon>
        <taxon>Bacteroidota</taxon>
        <taxon>Sphingobacteriia</taxon>
        <taxon>Sphingobacteriales</taxon>
        <taxon>Sphingobacteriaceae</taxon>
        <taxon>Sphingobacterium</taxon>
    </lineage>
</organism>
<dbReference type="Proteomes" id="UP000326921">
    <property type="component" value="Chromosome"/>
</dbReference>
<evidence type="ECO:0000256" key="1">
    <source>
        <dbReference type="ARBA" id="ARBA00004442"/>
    </source>
</evidence>
<keyword evidence="5" id="KW-0998">Cell outer membrane</keyword>
<keyword evidence="3" id="KW-0732">Signal</keyword>
<dbReference type="Pfam" id="PF07980">
    <property type="entry name" value="SusD_RagB"/>
    <property type="match status" value="1"/>
</dbReference>
<dbReference type="KEGG" id="sphe:GFH32_06280"/>
<name>A0A5Q0Q799_9SPHI</name>
<dbReference type="InterPro" id="IPR011990">
    <property type="entry name" value="TPR-like_helical_dom_sf"/>
</dbReference>
<dbReference type="AlphaFoldDB" id="A0A5Q0Q799"/>
<proteinExistence type="inferred from homology"/>
<evidence type="ECO:0000256" key="2">
    <source>
        <dbReference type="ARBA" id="ARBA00006275"/>
    </source>
</evidence>
<protein>
    <submittedName>
        <fullName evidence="8">RagB/SusD family nutrient uptake outer membrane protein</fullName>
    </submittedName>
</protein>
<accession>A0A5Q0Q799</accession>
<comment type="similarity">
    <text evidence="2">Belongs to the SusD family.</text>
</comment>
<dbReference type="Pfam" id="PF14322">
    <property type="entry name" value="SusD-like_3"/>
    <property type="match status" value="1"/>
</dbReference>
<dbReference type="Gene3D" id="1.25.40.390">
    <property type="match status" value="1"/>
</dbReference>
<gene>
    <name evidence="8" type="ORF">GFH32_06280</name>
</gene>
<keyword evidence="4" id="KW-0472">Membrane</keyword>
<dbReference type="SUPFAM" id="SSF48452">
    <property type="entry name" value="TPR-like"/>
    <property type="match status" value="1"/>
</dbReference>
<dbReference type="InterPro" id="IPR033985">
    <property type="entry name" value="SusD-like_N"/>
</dbReference>
<evidence type="ECO:0000313" key="8">
    <source>
        <dbReference type="EMBL" id="QGA25947.1"/>
    </source>
</evidence>
<feature type="domain" description="RagB/SusD" evidence="6">
    <location>
        <begin position="287"/>
        <end position="544"/>
    </location>
</feature>
<dbReference type="InterPro" id="IPR012944">
    <property type="entry name" value="SusD_RagB_dom"/>
</dbReference>
<dbReference type="GO" id="GO:0009279">
    <property type="term" value="C:cell outer membrane"/>
    <property type="evidence" value="ECO:0007669"/>
    <property type="project" value="UniProtKB-SubCell"/>
</dbReference>
<dbReference type="PROSITE" id="PS51257">
    <property type="entry name" value="PROKAR_LIPOPROTEIN"/>
    <property type="match status" value="1"/>
</dbReference>
<reference evidence="8 9" key="1">
    <citation type="submission" date="2019-10" db="EMBL/GenBank/DDBJ databases">
        <authorList>
            <person name="Dong K."/>
        </authorList>
    </citation>
    <scope>NUCLEOTIDE SEQUENCE [LARGE SCALE GENOMIC DNA]</scope>
    <source>
        <strain evidence="9">dk4302</strain>
    </source>
</reference>
<evidence type="ECO:0000259" key="7">
    <source>
        <dbReference type="Pfam" id="PF14322"/>
    </source>
</evidence>
<evidence type="ECO:0000256" key="5">
    <source>
        <dbReference type="ARBA" id="ARBA00023237"/>
    </source>
</evidence>
<evidence type="ECO:0000256" key="3">
    <source>
        <dbReference type="ARBA" id="ARBA00022729"/>
    </source>
</evidence>
<evidence type="ECO:0000256" key="4">
    <source>
        <dbReference type="ARBA" id="ARBA00023136"/>
    </source>
</evidence>
<keyword evidence="9" id="KW-1185">Reference proteome</keyword>
<dbReference type="EMBL" id="CP045652">
    <property type="protein sequence ID" value="QGA25947.1"/>
    <property type="molecule type" value="Genomic_DNA"/>
</dbReference>
<evidence type="ECO:0000259" key="6">
    <source>
        <dbReference type="Pfam" id="PF07980"/>
    </source>
</evidence>
<sequence length="544" mass="61417">MKKSKIITTILVSTSVLLSGCEKFLIRDNPTGITDDRFWRVESDLTSYLETIYNNAIPAGALITDGGTYQANSLMQMSGITDEGVSRANFGSWQNFPIGLLTPSDGYISDVYRYNYANISDCSRILENYQNVYIANDELKKRYAAEARALRAYAHLKLYEFFGVVPIVDHSIKFSDEDAKNLPRPTEADLVAFISRELDEAAKDLPTSYNVDQAYRMSRGACHALQVRLYMNNKNYPKAIEYAKKLIDLNVYQLWKSNSSKNSYASLFSYDAQNNSERILFRRAGNKGIAGRMGPASVVANGQATISATGALINTYETKQGKNLNELPADSIAIYKKTPNYNNNRDPRLSTSVLLPGARFVRPYDPFNNATDLVGKTFATVTGALCTKYLQEEDYNKGFGGATINFMVIRYAEILLSYVEALVESGDWQNPDVKKYLNEIRNRAGLPTYNEAIYNSQAKIRELYRRERFLELAFEGTRLIDIRRWRIGTEVLNGPAYGLIDPKTNEVVKVEDRVFDANRDYLWPIPQTEINNNTGLNGQNNPGW</sequence>
<dbReference type="RefSeq" id="WP_153510319.1">
    <property type="nucleotide sequence ID" value="NZ_CP045652.1"/>
</dbReference>
<evidence type="ECO:0000313" key="9">
    <source>
        <dbReference type="Proteomes" id="UP000326921"/>
    </source>
</evidence>
<comment type="subcellular location">
    <subcellularLocation>
        <location evidence="1">Cell outer membrane</location>
    </subcellularLocation>
</comment>
<feature type="domain" description="SusD-like N-terminal" evidence="7">
    <location>
        <begin position="99"/>
        <end position="231"/>
    </location>
</feature>